<feature type="transmembrane region" description="Helical" evidence="6">
    <location>
        <begin position="72"/>
        <end position="97"/>
    </location>
</feature>
<evidence type="ECO:0000256" key="5">
    <source>
        <dbReference type="ARBA" id="ARBA00023136"/>
    </source>
</evidence>
<feature type="transmembrane region" description="Helical" evidence="6">
    <location>
        <begin position="165"/>
        <end position="184"/>
    </location>
</feature>
<feature type="transmembrane region" description="Helical" evidence="6">
    <location>
        <begin position="657"/>
        <end position="682"/>
    </location>
</feature>
<feature type="transmembrane region" description="Helical" evidence="6">
    <location>
        <begin position="464"/>
        <end position="482"/>
    </location>
</feature>
<dbReference type="AlphaFoldDB" id="A0A9W6P6T6"/>
<feature type="transmembrane region" description="Helical" evidence="6">
    <location>
        <begin position="109"/>
        <end position="128"/>
    </location>
</feature>
<name>A0A9W6P6T6_9ACTN</name>
<feature type="transmembrane region" description="Helical" evidence="6">
    <location>
        <begin position="140"/>
        <end position="159"/>
    </location>
</feature>
<evidence type="ECO:0000256" key="2">
    <source>
        <dbReference type="ARBA" id="ARBA00022475"/>
    </source>
</evidence>
<dbReference type="EMBL" id="BSQG01000004">
    <property type="protein sequence ID" value="GLU48524.1"/>
    <property type="molecule type" value="Genomic_DNA"/>
</dbReference>
<organism evidence="7 8">
    <name type="scientific">Nocardiopsis ansamitocini</name>
    <dbReference type="NCBI Taxonomy" id="1670832"/>
    <lineage>
        <taxon>Bacteria</taxon>
        <taxon>Bacillati</taxon>
        <taxon>Actinomycetota</taxon>
        <taxon>Actinomycetes</taxon>
        <taxon>Streptosporangiales</taxon>
        <taxon>Nocardiopsidaceae</taxon>
        <taxon>Nocardiopsis</taxon>
    </lineage>
</organism>
<reference evidence="7" key="1">
    <citation type="submission" date="2023-02" db="EMBL/GenBank/DDBJ databases">
        <title>Nocardiopsis ansamitocini NBRC 112285.</title>
        <authorList>
            <person name="Ichikawa N."/>
            <person name="Sato H."/>
            <person name="Tonouchi N."/>
        </authorList>
    </citation>
    <scope>NUCLEOTIDE SEQUENCE</scope>
    <source>
        <strain evidence="7">NBRC 112285</strain>
    </source>
</reference>
<dbReference type="Proteomes" id="UP001165092">
    <property type="component" value="Unassembled WGS sequence"/>
</dbReference>
<keyword evidence="8" id="KW-1185">Reference proteome</keyword>
<feature type="transmembrane region" description="Helical" evidence="6">
    <location>
        <begin position="38"/>
        <end position="60"/>
    </location>
</feature>
<evidence type="ECO:0000313" key="8">
    <source>
        <dbReference type="Proteomes" id="UP001165092"/>
    </source>
</evidence>
<evidence type="ECO:0000256" key="1">
    <source>
        <dbReference type="ARBA" id="ARBA00004651"/>
    </source>
</evidence>
<evidence type="ECO:0000256" key="4">
    <source>
        <dbReference type="ARBA" id="ARBA00022989"/>
    </source>
</evidence>
<comment type="caution">
    <text evidence="7">The sequence shown here is derived from an EMBL/GenBank/DDBJ whole genome shotgun (WGS) entry which is preliminary data.</text>
</comment>
<comment type="subcellular location">
    <subcellularLocation>
        <location evidence="1">Cell membrane</location>
        <topology evidence="1">Multi-pass membrane protein</topology>
    </subcellularLocation>
</comment>
<dbReference type="InterPro" id="IPR022791">
    <property type="entry name" value="L-PG_synthase/AglD"/>
</dbReference>
<dbReference type="Pfam" id="PF03706">
    <property type="entry name" value="LPG_synthase_TM"/>
    <property type="match status" value="1"/>
</dbReference>
<feature type="transmembrane region" description="Helical" evidence="6">
    <location>
        <begin position="605"/>
        <end position="625"/>
    </location>
</feature>
<dbReference type="PANTHER" id="PTHR39087">
    <property type="entry name" value="UPF0104 MEMBRANE PROTEIN MJ1595"/>
    <property type="match status" value="1"/>
</dbReference>
<evidence type="ECO:0000256" key="3">
    <source>
        <dbReference type="ARBA" id="ARBA00022692"/>
    </source>
</evidence>
<protein>
    <submittedName>
        <fullName evidence="7">Membrane protein</fullName>
    </submittedName>
</protein>
<keyword evidence="3 6" id="KW-0812">Transmembrane</keyword>
<proteinExistence type="predicted"/>
<feature type="transmembrane region" description="Helical" evidence="6">
    <location>
        <begin position="688"/>
        <end position="705"/>
    </location>
</feature>
<sequence>MAVIGSGVLFLVLLFAVLTSGPPGTAEAEELRGLLPESLLFIAAGLANITVILLISVTVVERLLRRAYRQLVRALSAAALGYVLVLCLNAALIALTADMLPGFLSASDAGGIASSPLHAYLAAVTAYLRAARPVQLPRVAGAMTLGIAVTAASVVLSGYTTVVSLLLTFLIGLICADLVFYLVGSGAQAPLRPRLDRELSRFGMEPLSLTPRGGDAEGNQHFVAETVGRRLDVVLLRADMANGVWKRLLTRIALRDPAAPPVLLGVRRRVEHTALLEYAAGAAGAATPRLLAVGELDLGTAVLVREHVRSRALGDVTDDTFDDAFVDRIWDELRLLHRHRVAHRNLSAATIALRADGRVMFTGLSTGTIAAGPLALSLDTAALITTIALRVGPRRAVASAVRSAGTETVAATLPFIQGAGLPLALRRALRAHRTLLGRIREEISLVAPDAPAQAAKVERMRPRAVVSVVAATVVGLVLAYQLTGVDLSTIRNPSAPWAWGALAMSLACMLAAALSLIGFSPVRIALWRTLLVQFAASFIRIATPAGLGSLAINTRYLARSGATTPEAVAAVGVSQLAGLITHVPLLLLFAYLAGTAYPGGDFAPSLALLIVAGALSLVVAAVLALPRLRRALLARARPYFRGVLPQLLDLIQQPRRLALGMGGTLLLTFSFVLCLYFSVVAFGHDPGVVAIGVVFLAGNAIGSAAPSPGGIGAVEAALIGGLTAVAGVPAAVALPAVLLFRVLTFWLPVLPGWAAFSHLQRVEAI</sequence>
<dbReference type="PANTHER" id="PTHR39087:SF2">
    <property type="entry name" value="UPF0104 MEMBRANE PROTEIN MJ1595"/>
    <property type="match status" value="1"/>
</dbReference>
<dbReference type="GO" id="GO:0005886">
    <property type="term" value="C:plasma membrane"/>
    <property type="evidence" value="ECO:0007669"/>
    <property type="project" value="UniProtKB-SubCell"/>
</dbReference>
<keyword evidence="4 6" id="KW-1133">Transmembrane helix</keyword>
<feature type="transmembrane region" description="Helical" evidence="6">
    <location>
        <begin position="717"/>
        <end position="743"/>
    </location>
</feature>
<accession>A0A9W6P6T6</accession>
<keyword evidence="2" id="KW-1003">Cell membrane</keyword>
<feature type="transmembrane region" description="Helical" evidence="6">
    <location>
        <begin position="567"/>
        <end position="593"/>
    </location>
</feature>
<feature type="transmembrane region" description="Helical" evidence="6">
    <location>
        <begin position="497"/>
        <end position="519"/>
    </location>
</feature>
<keyword evidence="5 6" id="KW-0472">Membrane</keyword>
<evidence type="ECO:0000256" key="6">
    <source>
        <dbReference type="SAM" id="Phobius"/>
    </source>
</evidence>
<evidence type="ECO:0000313" key="7">
    <source>
        <dbReference type="EMBL" id="GLU48524.1"/>
    </source>
</evidence>
<gene>
    <name evidence="7" type="ORF">Nans01_28750</name>
</gene>